<evidence type="ECO:0000256" key="2">
    <source>
        <dbReference type="ARBA" id="ARBA00022448"/>
    </source>
</evidence>
<keyword evidence="5 6" id="KW-0676">Redox-active center</keyword>
<dbReference type="NCBIfam" id="TIGR02181">
    <property type="entry name" value="GRX_bact"/>
    <property type="match status" value="1"/>
</dbReference>
<dbReference type="PANTHER" id="PTHR45694:SF18">
    <property type="entry name" value="GLUTAREDOXIN-1-RELATED"/>
    <property type="match status" value="1"/>
</dbReference>
<feature type="domain" description="Glutaredoxin" evidence="7">
    <location>
        <begin position="4"/>
        <end position="64"/>
    </location>
</feature>
<keyword evidence="9" id="KW-1185">Reference proteome</keyword>
<keyword evidence="2 6" id="KW-0813">Transport</keyword>
<sequence>MQPVKLYSGPYCPYCTMAKQFLKSLGVTGIEEIRVDRDPAAYAEMQQITGQRSVPQIFIGTTHVGGFTDLYSLHRQGGLNELLNGEPQD</sequence>
<protein>
    <recommendedName>
        <fullName evidence="6">Glutaredoxin</fullName>
    </recommendedName>
</protein>
<name>A0ABY4DS29_9NEIS</name>
<evidence type="ECO:0000259" key="7">
    <source>
        <dbReference type="Pfam" id="PF00462"/>
    </source>
</evidence>
<evidence type="ECO:0000256" key="5">
    <source>
        <dbReference type="ARBA" id="ARBA00023284"/>
    </source>
</evidence>
<dbReference type="InterPro" id="IPR011767">
    <property type="entry name" value="GLR_AS"/>
</dbReference>
<dbReference type="InterPro" id="IPR002109">
    <property type="entry name" value="Glutaredoxin"/>
</dbReference>
<keyword evidence="3 6" id="KW-0249">Electron transport</keyword>
<dbReference type="SUPFAM" id="SSF52833">
    <property type="entry name" value="Thioredoxin-like"/>
    <property type="match status" value="1"/>
</dbReference>
<dbReference type="Pfam" id="PF00462">
    <property type="entry name" value="Glutaredoxin"/>
    <property type="match status" value="1"/>
</dbReference>
<keyword evidence="6" id="KW-0963">Cytoplasm</keyword>
<dbReference type="Proteomes" id="UP000829817">
    <property type="component" value="Chromosome"/>
</dbReference>
<dbReference type="PROSITE" id="PS51354">
    <property type="entry name" value="GLUTAREDOXIN_2"/>
    <property type="match status" value="1"/>
</dbReference>
<evidence type="ECO:0000313" key="8">
    <source>
        <dbReference type="EMBL" id="UOO81830.1"/>
    </source>
</evidence>
<dbReference type="PRINTS" id="PR00160">
    <property type="entry name" value="GLUTAREDOXIN"/>
</dbReference>
<evidence type="ECO:0000256" key="1">
    <source>
        <dbReference type="ARBA" id="ARBA00007787"/>
    </source>
</evidence>
<dbReference type="InterPro" id="IPR036249">
    <property type="entry name" value="Thioredoxin-like_sf"/>
</dbReference>
<comment type="similarity">
    <text evidence="1 6">Belongs to the glutaredoxin family.</text>
</comment>
<dbReference type="InterPro" id="IPR011900">
    <property type="entry name" value="GRX_bact"/>
</dbReference>
<dbReference type="InterPro" id="IPR014025">
    <property type="entry name" value="Glutaredoxin_subgr"/>
</dbReference>
<evidence type="ECO:0000256" key="4">
    <source>
        <dbReference type="ARBA" id="ARBA00023157"/>
    </source>
</evidence>
<dbReference type="PANTHER" id="PTHR45694">
    <property type="entry name" value="GLUTAREDOXIN 2"/>
    <property type="match status" value="1"/>
</dbReference>
<keyword evidence="4" id="KW-1015">Disulfide bond</keyword>
<evidence type="ECO:0000313" key="9">
    <source>
        <dbReference type="Proteomes" id="UP000829817"/>
    </source>
</evidence>
<dbReference type="RefSeq" id="WP_244785093.1">
    <property type="nucleotide sequence ID" value="NZ_CP091508.1"/>
</dbReference>
<accession>A0ABY4DS29</accession>
<dbReference type="PROSITE" id="PS00195">
    <property type="entry name" value="GLUTAREDOXIN_1"/>
    <property type="match status" value="1"/>
</dbReference>
<organism evidence="8 9">
    <name type="scientific">Uruburuella testudinis</name>
    <dbReference type="NCBI Taxonomy" id="1282863"/>
    <lineage>
        <taxon>Bacteria</taxon>
        <taxon>Pseudomonadati</taxon>
        <taxon>Pseudomonadota</taxon>
        <taxon>Betaproteobacteria</taxon>
        <taxon>Neisseriales</taxon>
        <taxon>Neisseriaceae</taxon>
        <taxon>Uruburuella</taxon>
    </lineage>
</organism>
<comment type="function">
    <text evidence="6">Has a glutathione-disulfide oxidoreductase activity in the presence of NADPH and glutathione reductase. Reduces low molecular weight disulfides and proteins.</text>
</comment>
<reference evidence="8 9" key="1">
    <citation type="journal article" date="2022" name="Res Sq">
        <title>Evolution of multicellular longitudinally dividing oral cavity symbionts (Neisseriaceae).</title>
        <authorList>
            <person name="Nyongesa S."/>
            <person name="Weber P."/>
            <person name="Bernet E."/>
            <person name="Pullido F."/>
            <person name="Nieckarz M."/>
            <person name="Delaby M."/>
            <person name="Nieves C."/>
            <person name="Viehboeck T."/>
            <person name="Krause N."/>
            <person name="Rivera-Millot A."/>
            <person name="Nakamura A."/>
            <person name="Vischer N."/>
            <person name="VanNieuwenhze M."/>
            <person name="Brun Y."/>
            <person name="Cava F."/>
            <person name="Bulgheresi S."/>
            <person name="Veyrier F."/>
        </authorList>
    </citation>
    <scope>NUCLEOTIDE SEQUENCE [LARGE SCALE GENOMIC DNA]</scope>
    <source>
        <strain evidence="8 9">CCUG 63373m</strain>
    </source>
</reference>
<dbReference type="CDD" id="cd03418">
    <property type="entry name" value="GRX_GRXb_1_3_like"/>
    <property type="match status" value="1"/>
</dbReference>
<dbReference type="EMBL" id="CP091508">
    <property type="protein sequence ID" value="UOO81830.1"/>
    <property type="molecule type" value="Genomic_DNA"/>
</dbReference>
<proteinExistence type="inferred from homology"/>
<evidence type="ECO:0000256" key="3">
    <source>
        <dbReference type="ARBA" id="ARBA00022982"/>
    </source>
</evidence>
<gene>
    <name evidence="8" type="primary">grxC</name>
    <name evidence="8" type="ORF">LVJ83_13135</name>
</gene>
<dbReference type="Gene3D" id="3.40.30.10">
    <property type="entry name" value="Glutaredoxin"/>
    <property type="match status" value="1"/>
</dbReference>
<evidence type="ECO:0000256" key="6">
    <source>
        <dbReference type="RuleBase" id="RU364065"/>
    </source>
</evidence>